<dbReference type="InterPro" id="IPR012902">
    <property type="entry name" value="N_methyl_site"/>
</dbReference>
<dbReference type="STRING" id="980251.GCA_001642875_00082"/>
<accession>A0A5B9PAY2</accession>
<dbReference type="Gene3D" id="3.30.700.10">
    <property type="entry name" value="Glycoprotein, Type 4 Pilin"/>
    <property type="match status" value="1"/>
</dbReference>
<keyword evidence="4" id="KW-1185">Reference proteome</keyword>
<feature type="transmembrane region" description="Helical" evidence="1">
    <location>
        <begin position="21"/>
        <end position="42"/>
    </location>
</feature>
<keyword evidence="1" id="KW-0472">Membrane</keyword>
<keyword evidence="1" id="KW-1133">Transmembrane helix</keyword>
<evidence type="ECO:0000256" key="1">
    <source>
        <dbReference type="SAM" id="Phobius"/>
    </source>
</evidence>
<protein>
    <recommendedName>
        <fullName evidence="2">DUF1559 domain-containing protein</fullName>
    </recommendedName>
</protein>
<keyword evidence="1" id="KW-0812">Transmembrane</keyword>
<dbReference type="Proteomes" id="UP000322214">
    <property type="component" value="Chromosome"/>
</dbReference>
<reference evidence="3 4" key="1">
    <citation type="submission" date="2019-08" db="EMBL/GenBank/DDBJ databases">
        <title>Deep-cultivation of Planctomycetes and their phenomic and genomic characterization uncovers novel biology.</title>
        <authorList>
            <person name="Wiegand S."/>
            <person name="Jogler M."/>
            <person name="Boedeker C."/>
            <person name="Pinto D."/>
            <person name="Vollmers J."/>
            <person name="Rivas-Marin E."/>
            <person name="Kohn T."/>
            <person name="Peeters S.H."/>
            <person name="Heuer A."/>
            <person name="Rast P."/>
            <person name="Oberbeckmann S."/>
            <person name="Bunk B."/>
            <person name="Jeske O."/>
            <person name="Meyerdierks A."/>
            <person name="Storesund J.E."/>
            <person name="Kallscheuer N."/>
            <person name="Luecker S."/>
            <person name="Lage O.M."/>
            <person name="Pohl T."/>
            <person name="Merkel B.J."/>
            <person name="Hornburger P."/>
            <person name="Mueller R.-W."/>
            <person name="Bruemmer F."/>
            <person name="Labrenz M."/>
            <person name="Spormann A.M."/>
            <person name="Op den Camp H."/>
            <person name="Overmann J."/>
            <person name="Amann R."/>
            <person name="Jetten M.S.M."/>
            <person name="Mascher T."/>
            <person name="Medema M.H."/>
            <person name="Devos D.P."/>
            <person name="Kaster A.-K."/>
            <person name="Ovreas L."/>
            <person name="Rohde M."/>
            <person name="Galperin M.Y."/>
            <person name="Jogler C."/>
        </authorList>
    </citation>
    <scope>NUCLEOTIDE SEQUENCE [LARGE SCALE GENOMIC DNA]</scope>
    <source>
        <strain evidence="3 4">FC18</strain>
    </source>
</reference>
<dbReference type="PANTHER" id="PTHR30093:SF2">
    <property type="entry name" value="TYPE II SECRETION SYSTEM PROTEIN H"/>
    <property type="match status" value="1"/>
</dbReference>
<proteinExistence type="predicted"/>
<name>A0A5B9PAY2_9BACT</name>
<gene>
    <name evidence="3" type="ORF">MFFC18_22250</name>
</gene>
<dbReference type="NCBIfam" id="TIGR02532">
    <property type="entry name" value="IV_pilin_GFxxxE"/>
    <property type="match status" value="1"/>
</dbReference>
<dbReference type="SUPFAM" id="SSF54523">
    <property type="entry name" value="Pili subunits"/>
    <property type="match status" value="1"/>
</dbReference>
<dbReference type="Pfam" id="PF07596">
    <property type="entry name" value="SBP_bac_10"/>
    <property type="match status" value="1"/>
</dbReference>
<dbReference type="InterPro" id="IPR027558">
    <property type="entry name" value="Pre_pil_HX9DG_C"/>
</dbReference>
<organism evidence="3 4">
    <name type="scientific">Mariniblastus fucicola</name>
    <dbReference type="NCBI Taxonomy" id="980251"/>
    <lineage>
        <taxon>Bacteria</taxon>
        <taxon>Pseudomonadati</taxon>
        <taxon>Planctomycetota</taxon>
        <taxon>Planctomycetia</taxon>
        <taxon>Pirellulales</taxon>
        <taxon>Pirellulaceae</taxon>
        <taxon>Mariniblastus</taxon>
    </lineage>
</organism>
<evidence type="ECO:0000313" key="4">
    <source>
        <dbReference type="Proteomes" id="UP000322214"/>
    </source>
</evidence>
<dbReference type="RefSeq" id="WP_075081549.1">
    <property type="nucleotide sequence ID" value="NZ_CP042912.1"/>
</dbReference>
<evidence type="ECO:0000313" key="3">
    <source>
        <dbReference type="EMBL" id="QEG22345.1"/>
    </source>
</evidence>
<dbReference type="EMBL" id="CP042912">
    <property type="protein sequence ID" value="QEG22345.1"/>
    <property type="molecule type" value="Genomic_DNA"/>
</dbReference>
<evidence type="ECO:0000259" key="2">
    <source>
        <dbReference type="Pfam" id="PF07596"/>
    </source>
</evidence>
<feature type="domain" description="DUF1559" evidence="2">
    <location>
        <begin position="43"/>
        <end position="301"/>
    </location>
</feature>
<dbReference type="PANTHER" id="PTHR30093">
    <property type="entry name" value="GENERAL SECRETION PATHWAY PROTEIN G"/>
    <property type="match status" value="1"/>
</dbReference>
<dbReference type="KEGG" id="mff:MFFC18_22250"/>
<dbReference type="InterPro" id="IPR045584">
    <property type="entry name" value="Pilin-like"/>
</dbReference>
<dbReference type="AlphaFoldDB" id="A0A5B9PAY2"/>
<sequence length="320" mass="34634">MSFKQEWPLSRRSQTRPGFTLVELLVVIAIIGILIGMLLPAVQQVREAARRTACANNVRQQVLAGHNFESAHMHFPYGWNNRGTGWNALLLPFIEQNNLWLTLDIIEESDNWATNGSDNEAAAGTMIPGYRCPTMPIEEHIDNNGIPGRVPASYRASAGNEVTSDDTSSILPDTKSMESIDLNGIMFACSEITFGDISDGTSNTIMVGESRTDPGFVKDGQAMDYWYIGSPTADPCRCDGGNGGTEFSELVGATYTPMNINKLDPTTAGRLIELSFGSYHPGGATFGLCDGSTHFISDSIDIVTYQALGSRDGGEVVSDF</sequence>
<dbReference type="NCBIfam" id="TIGR04294">
    <property type="entry name" value="pre_pil_HX9DG"/>
    <property type="match status" value="1"/>
</dbReference>
<dbReference type="Pfam" id="PF07963">
    <property type="entry name" value="N_methyl"/>
    <property type="match status" value="1"/>
</dbReference>
<dbReference type="InterPro" id="IPR011453">
    <property type="entry name" value="DUF1559"/>
</dbReference>